<evidence type="ECO:0000256" key="2">
    <source>
        <dbReference type="ARBA" id="ARBA00009813"/>
    </source>
</evidence>
<comment type="caution">
    <text evidence="10">The sequence shown here is derived from an EMBL/GenBank/DDBJ whole genome shotgun (WGS) entry which is preliminary data.</text>
</comment>
<feature type="signal peptide" evidence="7">
    <location>
        <begin position="1"/>
        <end position="20"/>
    </location>
</feature>
<evidence type="ECO:0000256" key="6">
    <source>
        <dbReference type="ARBA" id="ARBA00023284"/>
    </source>
</evidence>
<evidence type="ECO:0000259" key="9">
    <source>
        <dbReference type="Pfam" id="PF13098"/>
    </source>
</evidence>
<dbReference type="InterPro" id="IPR012336">
    <property type="entry name" value="Thioredoxin-like_fold"/>
</dbReference>
<proteinExistence type="inferred from homology"/>
<dbReference type="EMBL" id="JAHCVJ010000006">
    <property type="protein sequence ID" value="MBT0665624.1"/>
    <property type="molecule type" value="Genomic_DNA"/>
</dbReference>
<dbReference type="RefSeq" id="WP_214172396.1">
    <property type="nucleotide sequence ID" value="NZ_JAHCVJ010000006.1"/>
</dbReference>
<feature type="domain" description="Disulphide bond isomerase DsbC/G N-terminal" evidence="8">
    <location>
        <begin position="57"/>
        <end position="107"/>
    </location>
</feature>
<evidence type="ECO:0000313" key="11">
    <source>
        <dbReference type="Proteomes" id="UP000811899"/>
    </source>
</evidence>
<dbReference type="AlphaFoldDB" id="A0AAW4L4E9"/>
<evidence type="ECO:0000313" key="10">
    <source>
        <dbReference type="EMBL" id="MBT0665624.1"/>
    </source>
</evidence>
<dbReference type="PANTHER" id="PTHR35272:SF3">
    <property type="entry name" value="THIOL:DISULFIDE INTERCHANGE PROTEIN DSBC"/>
    <property type="match status" value="1"/>
</dbReference>
<evidence type="ECO:0000256" key="7">
    <source>
        <dbReference type="SAM" id="SignalP"/>
    </source>
</evidence>
<dbReference type="PANTHER" id="PTHR35272">
    <property type="entry name" value="THIOL:DISULFIDE INTERCHANGE PROTEIN DSBC-RELATED"/>
    <property type="match status" value="1"/>
</dbReference>
<comment type="subcellular location">
    <subcellularLocation>
        <location evidence="1">Periplasm</location>
    </subcellularLocation>
</comment>
<dbReference type="Gene3D" id="3.10.450.70">
    <property type="entry name" value="Disulphide bond isomerase, DsbC/G, N-terminal"/>
    <property type="match status" value="1"/>
</dbReference>
<dbReference type="SUPFAM" id="SSF52833">
    <property type="entry name" value="Thioredoxin-like"/>
    <property type="match status" value="1"/>
</dbReference>
<protein>
    <submittedName>
        <fullName evidence="10">DsbC family protein</fullName>
    </submittedName>
</protein>
<dbReference type="InterPro" id="IPR033954">
    <property type="entry name" value="DiS-bond_Isoase_DsbC/G"/>
</dbReference>
<evidence type="ECO:0000256" key="4">
    <source>
        <dbReference type="ARBA" id="ARBA00022764"/>
    </source>
</evidence>
<keyword evidence="6" id="KW-0676">Redox-active center</keyword>
<dbReference type="InterPro" id="IPR036249">
    <property type="entry name" value="Thioredoxin-like_sf"/>
</dbReference>
<dbReference type="InterPro" id="IPR051470">
    <property type="entry name" value="Thiol:disulfide_interchange"/>
</dbReference>
<accession>A0AAW4L4E9</accession>
<evidence type="ECO:0000259" key="8">
    <source>
        <dbReference type="Pfam" id="PF10411"/>
    </source>
</evidence>
<dbReference type="InterPro" id="IPR018950">
    <property type="entry name" value="DiS-bond_isomerase_DsbC/G_N"/>
</dbReference>
<dbReference type="Gene3D" id="3.40.30.10">
    <property type="entry name" value="Glutaredoxin"/>
    <property type="match status" value="1"/>
</dbReference>
<keyword evidence="3 7" id="KW-0732">Signal</keyword>
<gene>
    <name evidence="10" type="ORF">KI809_15045</name>
</gene>
<dbReference type="SUPFAM" id="SSF54423">
    <property type="entry name" value="DsbC/DsbG N-terminal domain-like"/>
    <property type="match status" value="1"/>
</dbReference>
<feature type="chain" id="PRO_5043543005" evidence="7">
    <location>
        <begin position="21"/>
        <end position="268"/>
    </location>
</feature>
<keyword evidence="11" id="KW-1185">Reference proteome</keyword>
<evidence type="ECO:0000256" key="1">
    <source>
        <dbReference type="ARBA" id="ARBA00004418"/>
    </source>
</evidence>
<comment type="similarity">
    <text evidence="2">Belongs to the thioredoxin family. DsbC subfamily.</text>
</comment>
<dbReference type="InterPro" id="IPR009094">
    <property type="entry name" value="DiS-bond_isomerase_DsbC/G_N_sf"/>
</dbReference>
<reference evidence="10 11" key="1">
    <citation type="submission" date="2021-05" db="EMBL/GenBank/DDBJ databases">
        <title>The draft genome of Geobacter pelophilus DSM 12255.</title>
        <authorList>
            <person name="Xu Z."/>
            <person name="Masuda Y."/>
            <person name="Itoh H."/>
            <person name="Senoo K."/>
        </authorList>
    </citation>
    <scope>NUCLEOTIDE SEQUENCE [LARGE SCALE GENOMIC DNA]</scope>
    <source>
        <strain evidence="10 11">DSM 12255</strain>
    </source>
</reference>
<evidence type="ECO:0000256" key="3">
    <source>
        <dbReference type="ARBA" id="ARBA00022729"/>
    </source>
</evidence>
<keyword evidence="4" id="KW-0574">Periplasm</keyword>
<dbReference type="Proteomes" id="UP000811899">
    <property type="component" value="Unassembled WGS sequence"/>
</dbReference>
<dbReference type="GO" id="GO:0042597">
    <property type="term" value="C:periplasmic space"/>
    <property type="evidence" value="ECO:0007669"/>
    <property type="project" value="UniProtKB-SubCell"/>
</dbReference>
<keyword evidence="5" id="KW-1015">Disulfide bond</keyword>
<evidence type="ECO:0000256" key="5">
    <source>
        <dbReference type="ARBA" id="ARBA00023157"/>
    </source>
</evidence>
<name>A0AAW4L4E9_9BACT</name>
<feature type="domain" description="Thioredoxin-like fold" evidence="9">
    <location>
        <begin position="138"/>
        <end position="261"/>
    </location>
</feature>
<dbReference type="Pfam" id="PF13098">
    <property type="entry name" value="Thioredoxin_2"/>
    <property type="match status" value="1"/>
</dbReference>
<dbReference type="Pfam" id="PF10411">
    <property type="entry name" value="DsbC_N"/>
    <property type="match status" value="1"/>
</dbReference>
<dbReference type="CDD" id="cd03020">
    <property type="entry name" value="DsbA_DsbC_DsbG"/>
    <property type="match status" value="1"/>
</dbReference>
<organism evidence="10 11">
    <name type="scientific">Geoanaerobacter pelophilus</name>
    <dbReference type="NCBI Taxonomy" id="60036"/>
    <lineage>
        <taxon>Bacteria</taxon>
        <taxon>Pseudomonadati</taxon>
        <taxon>Thermodesulfobacteriota</taxon>
        <taxon>Desulfuromonadia</taxon>
        <taxon>Geobacterales</taxon>
        <taxon>Geobacteraceae</taxon>
        <taxon>Geoanaerobacter</taxon>
    </lineage>
</organism>
<sequence>MKRVIIAGLLLMLPVASAIALQLDESCSGGSGHSGEDCAKCHNLDLNEASKLVEGVGKVLSVKHSPVRGLFEVALESQGKKGTAYVDYAKKHLIAGTIFSLETKKQVVDGPQLPQSNPAKVDINSLPTKYSIVLGNPEGKKRLFVFTDPDCPFCSKLHMELIKLIYMEPDLAIYVKMFPLKMHPGAYDKARVILGGDAPYLLNKAFAGEQLPAPGPKDAKEPVDESIKLGQSLGIAATPTLVLPDGRIVSGFRDAAKIKQLVNGEIEK</sequence>